<proteinExistence type="inferred from homology"/>
<dbReference type="GO" id="GO:0003955">
    <property type="term" value="F:NAD(P)H dehydrogenase (quinone) activity"/>
    <property type="evidence" value="ECO:0007669"/>
    <property type="project" value="TreeGrafter"/>
</dbReference>
<evidence type="ECO:0000256" key="3">
    <source>
        <dbReference type="ARBA" id="ARBA00022630"/>
    </source>
</evidence>
<keyword evidence="6 7" id="KW-0238">DNA-binding</keyword>
<evidence type="ECO:0000256" key="1">
    <source>
        <dbReference type="ARBA" id="ARBA00001974"/>
    </source>
</evidence>
<evidence type="ECO:0000259" key="8">
    <source>
        <dbReference type="PROSITE" id="PS50977"/>
    </source>
</evidence>
<evidence type="ECO:0000313" key="10">
    <source>
        <dbReference type="Proteomes" id="UP000216207"/>
    </source>
</evidence>
<gene>
    <name evidence="9" type="ORF">CHH72_06170</name>
</gene>
<evidence type="ECO:0000256" key="7">
    <source>
        <dbReference type="PROSITE-ProRule" id="PRU00335"/>
    </source>
</evidence>
<comment type="caution">
    <text evidence="9">The sequence shown here is derived from an EMBL/GenBank/DDBJ whole genome shotgun (WGS) entry which is preliminary data.</text>
</comment>
<sequence length="544" mass="60661">MAVLQKKKKTRLAILNAAVALFHQKGFHSTTVQEITNHARVAKGTFFNHFPTKESILHALAEERLLLLANSQSIGAGSQPLLTNIRASLLYLLEDYDIHPTLTVLIWKHAAEHEDSLLTHWKQLLEETKEEWVAGAIDHSLLAHIINSHVAYGLHAFRHEPTCIGLVEKIMTLVETSFGTISKRRRPFSMKKLVVLGAGYGGMRLLQRLLPNDLPKDWEIILVDQLPYHCLKTEYYALAAGTASDHHLRVSFPEDERLRIKYATVTAIHLHDSTIDLDNGESIPFDKLVIGLGCTDNFHGVPGADQYTYSIQTMGATRRTYEALNNVRPEGVVSIVGGGLSGVELASELRESRPDLTIRLFDRGDYILSMFPKKLSTYVQNWFVEHGVDVSNNSNITKVEPGAIYNHDERIATDAVIWTAGVQPVDVVRALDVEKDRSGRIVLTPQHFIPDHPDVFVVGDCASLPHAPSAQLAESQAEQIVTILKHQWKGEALPETLPRIKLKGVLGSLGKKHGFGMMGERPLTGRVPRILKSGVLWMYKYHSG</sequence>
<keyword evidence="4" id="KW-0274">FAD</keyword>
<dbReference type="PRINTS" id="PR00368">
    <property type="entry name" value="FADPNR"/>
</dbReference>
<evidence type="ECO:0000256" key="6">
    <source>
        <dbReference type="ARBA" id="ARBA00023125"/>
    </source>
</evidence>
<evidence type="ECO:0000256" key="4">
    <source>
        <dbReference type="ARBA" id="ARBA00022827"/>
    </source>
</evidence>
<keyword evidence="5" id="KW-0560">Oxidoreductase</keyword>
<keyword evidence="3" id="KW-0285">Flavoprotein</keyword>
<dbReference type="InterPro" id="IPR023772">
    <property type="entry name" value="DNA-bd_HTH_TetR-type_CS"/>
</dbReference>
<dbReference type="InterPro" id="IPR051169">
    <property type="entry name" value="NADH-Q_oxidoreductase"/>
</dbReference>
<dbReference type="PANTHER" id="PTHR42913:SF3">
    <property type="entry name" value="64 KDA MITOCHONDRIAL NADH DEHYDROGENASE (EUROFUNG)"/>
    <property type="match status" value="1"/>
</dbReference>
<dbReference type="PROSITE" id="PS01081">
    <property type="entry name" value="HTH_TETR_1"/>
    <property type="match status" value="1"/>
</dbReference>
<dbReference type="GO" id="GO:0003677">
    <property type="term" value="F:DNA binding"/>
    <property type="evidence" value="ECO:0007669"/>
    <property type="project" value="UniProtKB-UniRule"/>
</dbReference>
<dbReference type="PRINTS" id="PR00455">
    <property type="entry name" value="HTHTETR"/>
</dbReference>
<dbReference type="PANTHER" id="PTHR42913">
    <property type="entry name" value="APOPTOSIS-INDUCING FACTOR 1"/>
    <property type="match status" value="1"/>
</dbReference>
<dbReference type="InterPro" id="IPR001647">
    <property type="entry name" value="HTH_TetR"/>
</dbReference>
<dbReference type="GO" id="GO:0019646">
    <property type="term" value="P:aerobic electron transport chain"/>
    <property type="evidence" value="ECO:0007669"/>
    <property type="project" value="TreeGrafter"/>
</dbReference>
<dbReference type="Gene3D" id="1.10.357.10">
    <property type="entry name" value="Tetracycline Repressor, domain 2"/>
    <property type="match status" value="1"/>
</dbReference>
<evidence type="ECO:0000256" key="5">
    <source>
        <dbReference type="ARBA" id="ARBA00023002"/>
    </source>
</evidence>
<dbReference type="Pfam" id="PF07992">
    <property type="entry name" value="Pyr_redox_2"/>
    <property type="match status" value="1"/>
</dbReference>
<protein>
    <submittedName>
        <fullName evidence="9">Proton-conducting membrane transporter</fullName>
    </submittedName>
</protein>
<dbReference type="EMBL" id="NPCC01000006">
    <property type="protein sequence ID" value="PAE89840.1"/>
    <property type="molecule type" value="Genomic_DNA"/>
</dbReference>
<comment type="cofactor">
    <cofactor evidence="1">
        <name>FAD</name>
        <dbReference type="ChEBI" id="CHEBI:57692"/>
    </cofactor>
</comment>
<evidence type="ECO:0000313" key="9">
    <source>
        <dbReference type="EMBL" id="PAE89840.1"/>
    </source>
</evidence>
<feature type="domain" description="HTH tetR-type" evidence="8">
    <location>
        <begin position="8"/>
        <end position="68"/>
    </location>
</feature>
<dbReference type="Pfam" id="PF00440">
    <property type="entry name" value="TetR_N"/>
    <property type="match status" value="1"/>
</dbReference>
<reference evidence="9 10" key="1">
    <citation type="submission" date="2017-07" db="EMBL/GenBank/DDBJ databases">
        <title>Isolation and whole genome analysis of endospore-forming bacteria from heroin.</title>
        <authorList>
            <person name="Kalinowski J."/>
            <person name="Ahrens B."/>
            <person name="Al-Dilaimi A."/>
            <person name="Winkler A."/>
            <person name="Wibberg D."/>
            <person name="Schleenbecker U."/>
            <person name="Ruckert C."/>
            <person name="Wolfel R."/>
            <person name="Grass G."/>
        </authorList>
    </citation>
    <scope>NUCLEOTIDE SEQUENCE [LARGE SCALE GENOMIC DNA]</scope>
    <source>
        <strain evidence="9 10">7539</strain>
    </source>
</reference>
<dbReference type="InterPro" id="IPR036188">
    <property type="entry name" value="FAD/NAD-bd_sf"/>
</dbReference>
<dbReference type="Gene3D" id="3.50.50.100">
    <property type="match status" value="1"/>
</dbReference>
<dbReference type="PRINTS" id="PR00411">
    <property type="entry name" value="PNDRDTASEI"/>
</dbReference>
<dbReference type="AlphaFoldDB" id="A0A268P3K0"/>
<dbReference type="PROSITE" id="PS50977">
    <property type="entry name" value="HTH_TETR_2"/>
    <property type="match status" value="1"/>
</dbReference>
<dbReference type="InterPro" id="IPR009057">
    <property type="entry name" value="Homeodomain-like_sf"/>
</dbReference>
<feature type="DNA-binding region" description="H-T-H motif" evidence="7">
    <location>
        <begin position="31"/>
        <end position="50"/>
    </location>
</feature>
<dbReference type="InterPro" id="IPR023753">
    <property type="entry name" value="FAD/NAD-binding_dom"/>
</dbReference>
<dbReference type="SUPFAM" id="SSF51905">
    <property type="entry name" value="FAD/NAD(P)-binding domain"/>
    <property type="match status" value="1"/>
</dbReference>
<name>A0A268P3K0_SHOCL</name>
<organism evidence="9 10">
    <name type="scientific">Shouchella clausii</name>
    <name type="common">Alkalihalobacillus clausii</name>
    <dbReference type="NCBI Taxonomy" id="79880"/>
    <lineage>
        <taxon>Bacteria</taxon>
        <taxon>Bacillati</taxon>
        <taxon>Bacillota</taxon>
        <taxon>Bacilli</taxon>
        <taxon>Bacillales</taxon>
        <taxon>Bacillaceae</taxon>
        <taxon>Shouchella</taxon>
    </lineage>
</organism>
<evidence type="ECO:0000256" key="2">
    <source>
        <dbReference type="ARBA" id="ARBA00005272"/>
    </source>
</evidence>
<accession>A0A268P3K0</accession>
<dbReference type="Proteomes" id="UP000216207">
    <property type="component" value="Unassembled WGS sequence"/>
</dbReference>
<comment type="similarity">
    <text evidence="2">Belongs to the NADH dehydrogenase family.</text>
</comment>
<dbReference type="SUPFAM" id="SSF46689">
    <property type="entry name" value="Homeodomain-like"/>
    <property type="match status" value="1"/>
</dbReference>